<keyword evidence="1" id="KW-1133">Transmembrane helix</keyword>
<gene>
    <name evidence="3" type="ORF">BLX24_04395</name>
</gene>
<feature type="transmembrane region" description="Helical" evidence="1">
    <location>
        <begin position="91"/>
        <end position="111"/>
    </location>
</feature>
<evidence type="ECO:0000313" key="3">
    <source>
        <dbReference type="EMBL" id="OIN60094.1"/>
    </source>
</evidence>
<proteinExistence type="predicted"/>
<evidence type="ECO:0000313" key="4">
    <source>
        <dbReference type="Proteomes" id="UP000181790"/>
    </source>
</evidence>
<dbReference type="Proteomes" id="UP000181790">
    <property type="component" value="Unassembled WGS sequence"/>
</dbReference>
<feature type="transmembrane region" description="Helical" evidence="1">
    <location>
        <begin position="20"/>
        <end position="40"/>
    </location>
</feature>
<accession>A0A1S2VMW0</accession>
<dbReference type="PANTHER" id="PTHR37299:SF1">
    <property type="entry name" value="STAGE 0 SPORULATION PROTEIN A HOMOLOG"/>
    <property type="match status" value="1"/>
</dbReference>
<dbReference type="Pfam" id="PF04397">
    <property type="entry name" value="LytTR"/>
    <property type="match status" value="1"/>
</dbReference>
<evidence type="ECO:0000256" key="1">
    <source>
        <dbReference type="SAM" id="Phobius"/>
    </source>
</evidence>
<keyword evidence="1" id="KW-0812">Transmembrane</keyword>
<dbReference type="GO" id="GO:0016301">
    <property type="term" value="F:kinase activity"/>
    <property type="evidence" value="ECO:0007669"/>
    <property type="project" value="UniProtKB-KW"/>
</dbReference>
<keyword evidence="3" id="KW-0418">Kinase</keyword>
<dbReference type="Gene3D" id="2.40.50.1020">
    <property type="entry name" value="LytTr DNA-binding domain"/>
    <property type="match status" value="1"/>
</dbReference>
<feature type="transmembrane region" description="Helical" evidence="1">
    <location>
        <begin position="123"/>
        <end position="147"/>
    </location>
</feature>
<dbReference type="InterPro" id="IPR007492">
    <property type="entry name" value="LytTR_DNA-bd_dom"/>
</dbReference>
<dbReference type="GO" id="GO:0000156">
    <property type="term" value="F:phosphorelay response regulator activity"/>
    <property type="evidence" value="ECO:0007669"/>
    <property type="project" value="InterPro"/>
</dbReference>
<dbReference type="GO" id="GO:0003677">
    <property type="term" value="F:DNA binding"/>
    <property type="evidence" value="ECO:0007669"/>
    <property type="project" value="InterPro"/>
</dbReference>
<protein>
    <submittedName>
        <fullName evidence="3">Histidine kinase</fullName>
    </submittedName>
</protein>
<organism evidence="3 4">
    <name type="scientific">Arsenicibacter rosenii</name>
    <dbReference type="NCBI Taxonomy" id="1750698"/>
    <lineage>
        <taxon>Bacteria</taxon>
        <taxon>Pseudomonadati</taxon>
        <taxon>Bacteroidota</taxon>
        <taxon>Cytophagia</taxon>
        <taxon>Cytophagales</taxon>
        <taxon>Spirosomataceae</taxon>
        <taxon>Arsenicibacter</taxon>
    </lineage>
</organism>
<dbReference type="RefSeq" id="WP_071501889.1">
    <property type="nucleotide sequence ID" value="NZ_MORL01000002.1"/>
</dbReference>
<dbReference type="SMART" id="SM00850">
    <property type="entry name" value="LytTR"/>
    <property type="match status" value="1"/>
</dbReference>
<dbReference type="EMBL" id="MORL01000002">
    <property type="protein sequence ID" value="OIN60094.1"/>
    <property type="molecule type" value="Genomic_DNA"/>
</dbReference>
<comment type="caution">
    <text evidence="3">The sequence shown here is derived from an EMBL/GenBank/DDBJ whole genome shotgun (WGS) entry which is preliminary data.</text>
</comment>
<dbReference type="PROSITE" id="PS50930">
    <property type="entry name" value="HTH_LYTTR"/>
    <property type="match status" value="1"/>
</dbReference>
<feature type="domain" description="HTH LytTR-type" evidence="2">
    <location>
        <begin position="188"/>
        <end position="303"/>
    </location>
</feature>
<dbReference type="OrthoDB" id="1118393at2"/>
<sequence length="304" mass="34356">MLRILTQPYPSSDLPVSRQLLRAGIIGGFVGLFLLLFQPFGMNIWRTEAKALKILGFGGITFLVTFIHFTIWPRLLPAVFAEQRWTVWKEILFILLNILLIALANRFYLVYLTDQHASLPNFIWMLLATLLIGIFPTVGSVLINYIVQLRKYSQAAAELPVTPHEPAPQHPLPDTTAPTHPDVMPLTLVAENEKDTLTLLPAELLFIESSDNYCTVHFLRQGQPAQVLLRSSLSRMEGQLPQQVHSPFVRCHRSYVVNLDQVVKVTGNAQGYKLHLQAGEYQVPVARKYNDTLVAELKEVAKRP</sequence>
<evidence type="ECO:0000259" key="2">
    <source>
        <dbReference type="PROSITE" id="PS50930"/>
    </source>
</evidence>
<keyword evidence="1" id="KW-0472">Membrane</keyword>
<feature type="transmembrane region" description="Helical" evidence="1">
    <location>
        <begin position="52"/>
        <end position="71"/>
    </location>
</feature>
<reference evidence="3 4" key="1">
    <citation type="submission" date="2016-10" db="EMBL/GenBank/DDBJ databases">
        <title>Arsenicibacter rosenii gen. nov., sp. nov., an efficient arsenic-methylating bacterium isolated from an arsenic-contaminated paddy soil.</title>
        <authorList>
            <person name="Huang K."/>
        </authorList>
    </citation>
    <scope>NUCLEOTIDE SEQUENCE [LARGE SCALE GENOMIC DNA]</scope>
    <source>
        <strain evidence="3 4">SM-1</strain>
    </source>
</reference>
<dbReference type="PANTHER" id="PTHR37299">
    <property type="entry name" value="TRANSCRIPTIONAL REGULATOR-RELATED"/>
    <property type="match status" value="1"/>
</dbReference>
<keyword evidence="3" id="KW-0808">Transferase</keyword>
<keyword evidence="4" id="KW-1185">Reference proteome</keyword>
<dbReference type="AlphaFoldDB" id="A0A1S2VMW0"/>
<dbReference type="InterPro" id="IPR046947">
    <property type="entry name" value="LytR-like"/>
</dbReference>
<name>A0A1S2VMW0_9BACT</name>